<dbReference type="EMBL" id="BLXZ01000002">
    <property type="protein sequence ID" value="GFO67485.1"/>
    <property type="molecule type" value="Genomic_DNA"/>
</dbReference>
<sequence length="2135" mass="233477">MHRPTHSTSSQILAAIGKGKEKLPLESPAARRLLSDCNVAPGQVQRMKDGTPLINSWVTVVEGKAVAYCHSVKTNDDKTYVRDFRGEITTLSGGRDEFIGNLLQLFLAQERRLGEDAAFSGTASVPSPFQSSTSVSSGAEMSLLDRVIQILAELPNTRAVDIASELSRRSNHHYDKTTVNKLLYGSLGPKVIKDSDFRWRLRDGVTAPSVMARKVSISPLGGAAANEVGDISFDQLMRSDTPYKLVTDELWDRWVALLKSSEVRLNGMRATADRLDLYWPSFLGKKTIADYLDFTLYDICETKDPRLGKVIFLCIAGKALDLILNSSSRSRTDSLPMKPGYISDLSEKIAARNSQLSADRTFGDPIDRTTGAENPDVSFYRLMEAETPHCMVSDEQWNAWVATLEKSPARLQRVRVVADKLDLYWPPFFATKVISDYLHFKLADIADIKEPRIQRVVFLCLCREALDLNGQQGANDIQVEVGLEGTTAGDEGCDTVAECEPLVEDLSLNAFQPKSAPAELLPPSTAHAASTTSEASEGPSAAAVGCEIEGHQPSVSFEDCAVVNDTGKCATPVEGESPVGLDLAVVDLFDGNEKLSTQESAKLFGDGEEVTSSDATWIPASGNEPSGKSTPPVAPSDIRSWEATPLTEVEGGAAVVIGEGAEDGDEDVSDGAAGAVAALTVQGFDEESGTGKDTPFDQIKAGRAGEESERGETSAASEESVALGVPESGKEGTREEPADVSDLVASKPFDGRQFAEAGLLFLEPDPHPGVAGISWHLIPYHSILERTPLELFKISGEKELQVTAWLEKLPAEMIPNMSGPARLLLAGLDLLTVASCTISWLLAHCGATTTEAALQEISRIVVECAGVEGPGDAFWSGPFIDEQALFYLLETMPEGVVALFDELKSQSQVTENAIITISESAILDGDFSAGSLTRVARFYSLSSKYLLEAPSFLRHSLHPGNFLSLSDLLRAWSETVLTEGEALAETLRSGWADAVAPMRGADIARTLGLSTQGVSLRLQRSVEKLSRKSSLALLQELFFGMFSETCRHDGICTANELLQGLSSRFGWTDPPQEKILCDLYKRFGGKTIIFENGWSALRDRSFSTGNPCIAERWRQFDADIPSNSNGKLQPEVEGPAELHAEVLASPSGSNVPEDAQFAHETETGVLEPERELEEHTDGLCIHPSHALSAWHLAEALLARCAELGLRASKHSWSIAELCLNDADYRRLREWGDSAVFSTRLLQERKRVGLLTCSGREAIALVFIAFAAEVARREASEGEIWPAIYRSLGGGARDFLMILQGLNNPSPRPWLKTELERVFRSYDLRHGFDSAGTHAYVRSIALQYGFTQKNLMRIPWWLCGQQVPVAVEELTGKGPNRCTSFVELWNAFKELRWKGISRQEFASAVTGNPWLPPVGLETVIRAVTSRAHLLRQGEDMLPGAALSASLLAPPRLAIVDGRPSYEVHLEEVWPESYLEPSFVLAFGSDYRIAATRQPDGGYALAGGPLLIDPVRPTIDVSVLSGGNPVLEEPIRYPLWNEEEEFTFYGANGYAIAEGKIQAERGALFLLCAADIELSAPADRLYALFGGKAHLHQFRKGLPAGFSLSLGGEPFWSVPEGQENKRRGGGAVVDKVQGVSLPVNAAWGTKARIRLNRVPQGMEPRRLLIGEMRLLVRGSGTSIETEPFPVPPGIKALPARGVLFALEGGELRRITVEIVSTFSGVALETAGGWITPDPRRILDKADLQARRLLAIPHESEVKEWAYTEGERFLGRPSSVGDQIGQELVGLGAPLCLRKGPYNATEKPIEISRAVIDSGVLGPARRIERGWSIALRQDLDLSDDFQLHAWYPEDSLPVVIGRQHWTHDPETRSLLLRATETVSPDDPCSISLSFLGTSVGRTWCGHLAFHDLARIVSTTSNWRETAAWLAWWQAPVLADEIREAVGGRVRTRTADTLAAWVGLVPNPEMPHWMKDVTLKMKVAIRHFLHDDLPETHTCAETLLALGLLSGDWYEDDDEAWERHENLLEISPVLMAHLVKVGTHDLYGARPERVAALLQRLRCRIAGIPETDSATATADLAEVERGLLQTGARVMGVDDQFLTRAVLEESRRILRAQECPVRNLNYCLDIQPVRDWIALRLLA</sequence>
<evidence type="ECO:0000256" key="1">
    <source>
        <dbReference type="SAM" id="MobiDB-lite"/>
    </source>
</evidence>
<feature type="compositionally biased region" description="Low complexity" evidence="1">
    <location>
        <begin position="522"/>
        <end position="542"/>
    </location>
</feature>
<feature type="region of interest" description="Disordered" evidence="1">
    <location>
        <begin position="519"/>
        <end position="542"/>
    </location>
</feature>
<organism evidence="2 3">
    <name type="scientific">Geomonas limicola</name>
    <dbReference type="NCBI Taxonomy" id="2740186"/>
    <lineage>
        <taxon>Bacteria</taxon>
        <taxon>Pseudomonadati</taxon>
        <taxon>Thermodesulfobacteriota</taxon>
        <taxon>Desulfuromonadia</taxon>
        <taxon>Geobacterales</taxon>
        <taxon>Geobacteraceae</taxon>
        <taxon>Geomonas</taxon>
    </lineage>
</organism>
<feature type="region of interest" description="Disordered" evidence="1">
    <location>
        <begin position="685"/>
        <end position="739"/>
    </location>
</feature>
<feature type="compositionally biased region" description="Basic and acidic residues" evidence="1">
    <location>
        <begin position="728"/>
        <end position="737"/>
    </location>
</feature>
<keyword evidence="3" id="KW-1185">Reference proteome</keyword>
<evidence type="ECO:0000313" key="2">
    <source>
        <dbReference type="EMBL" id="GFO67485.1"/>
    </source>
</evidence>
<proteinExistence type="predicted"/>
<name>A0A6V8N4L4_9BACT</name>
<gene>
    <name evidence="2" type="ORF">GMLC_10640</name>
</gene>
<accession>A0A6V8N4L4</accession>
<dbReference type="Proteomes" id="UP000587586">
    <property type="component" value="Unassembled WGS sequence"/>
</dbReference>
<protein>
    <submittedName>
        <fullName evidence="2">Uncharacterized protein</fullName>
    </submittedName>
</protein>
<reference evidence="3" key="1">
    <citation type="submission" date="2020-06" db="EMBL/GenBank/DDBJ databases">
        <title>Draft genomic sequecing of Geomonas sp. Red745.</title>
        <authorList>
            <person name="Itoh H."/>
            <person name="Xu Z.X."/>
            <person name="Ushijima N."/>
            <person name="Masuda Y."/>
            <person name="Shiratori Y."/>
            <person name="Senoo K."/>
        </authorList>
    </citation>
    <scope>NUCLEOTIDE SEQUENCE [LARGE SCALE GENOMIC DNA]</scope>
    <source>
        <strain evidence="3">Red745</strain>
    </source>
</reference>
<evidence type="ECO:0000313" key="3">
    <source>
        <dbReference type="Proteomes" id="UP000587586"/>
    </source>
</evidence>
<feature type="compositionally biased region" description="Basic and acidic residues" evidence="1">
    <location>
        <begin position="703"/>
        <end position="712"/>
    </location>
</feature>
<dbReference type="RefSeq" id="WP_183360026.1">
    <property type="nucleotide sequence ID" value="NZ_BLXZ01000002.1"/>
</dbReference>
<comment type="caution">
    <text evidence="2">The sequence shown here is derived from an EMBL/GenBank/DDBJ whole genome shotgun (WGS) entry which is preliminary data.</text>
</comment>